<feature type="region of interest" description="Disordered" evidence="5">
    <location>
        <begin position="509"/>
        <end position="544"/>
    </location>
</feature>
<dbReference type="PANTHER" id="PTHR24171:SF8">
    <property type="entry name" value="BRCA1-ASSOCIATED RING DOMAIN PROTEIN 1"/>
    <property type="match status" value="1"/>
</dbReference>
<sequence length="544" mass="58670">MPAGSRRPSLEQLITTHQSTLETIIKTPKRQQGADSEEAKAGINAIYELIGKEEPLTQDKVGAFVQQLGIVLPPAQLDTLFAFFAVSDAQFPSETNPEGKKAESMTVDEFRRLVRAVVQSGDLVDCEGGVADSSTEIHAFEPAELKQLQRVFNSVDDDGSGELDYDELARVLEKWGLENVSEADVEQLVKRFDVNKNGKLDFDEFLGLATAAKSLSEGDGESMEVTIRTHFAREHAKMKSLMVRQKIAVDAATLQFFKTDDGTVERAAATAARASLDLAADEETADGARTHVEKRLSGELDDRFLTACEGGKTKELKSLLARGAHLNCTRNEPPRPSALLLALDCRQDKAALALIDAGADCAYRDETGAGAIIKACGSGCLSKNRKLLGKLVEKGASLNDQDETGLTALLVAIGRGKAEEVEKLIEAGADVNLADSEGTTPLIAAVKEKNKGIVDQLVRANADVNKIDEYNQSALDIAEGDEKIKEVLEKNGGLTGKAVLDMAGTPARAPLEKLRPDRMGTTRRRSMDEVRRSRAELEPIADGA</sequence>
<evidence type="ECO:0000256" key="5">
    <source>
        <dbReference type="SAM" id="MobiDB-lite"/>
    </source>
</evidence>
<dbReference type="AlphaFoldDB" id="A0A7S4E2A0"/>
<dbReference type="InterPro" id="IPR002048">
    <property type="entry name" value="EF_hand_dom"/>
</dbReference>
<dbReference type="GO" id="GO:0005509">
    <property type="term" value="F:calcium ion binding"/>
    <property type="evidence" value="ECO:0007669"/>
    <property type="project" value="InterPro"/>
</dbReference>
<keyword evidence="2" id="KW-0106">Calcium</keyword>
<evidence type="ECO:0000313" key="8">
    <source>
        <dbReference type="EMBL" id="CAH0364164.1"/>
    </source>
</evidence>
<dbReference type="Pfam" id="PF12796">
    <property type="entry name" value="Ank_2"/>
    <property type="match status" value="1"/>
</dbReference>
<dbReference type="PROSITE" id="PS50222">
    <property type="entry name" value="EF_HAND_2"/>
    <property type="match status" value="2"/>
</dbReference>
<evidence type="ECO:0000256" key="2">
    <source>
        <dbReference type="ARBA" id="ARBA00022837"/>
    </source>
</evidence>
<dbReference type="Gene3D" id="1.25.40.20">
    <property type="entry name" value="Ankyrin repeat-containing domain"/>
    <property type="match status" value="2"/>
</dbReference>
<dbReference type="InterPro" id="IPR018247">
    <property type="entry name" value="EF_Hand_1_Ca_BS"/>
</dbReference>
<dbReference type="Pfam" id="PF13499">
    <property type="entry name" value="EF-hand_7"/>
    <property type="match status" value="1"/>
</dbReference>
<keyword evidence="3 4" id="KW-0040">ANK repeat</keyword>
<dbReference type="Gene3D" id="1.10.238.10">
    <property type="entry name" value="EF-hand"/>
    <property type="match status" value="1"/>
</dbReference>
<reference evidence="7" key="1">
    <citation type="submission" date="2021-01" db="EMBL/GenBank/DDBJ databases">
        <authorList>
            <person name="Corre E."/>
            <person name="Pelletier E."/>
            <person name="Niang G."/>
            <person name="Scheremetjew M."/>
            <person name="Finn R."/>
            <person name="Kale V."/>
            <person name="Holt S."/>
            <person name="Cochrane G."/>
            <person name="Meng A."/>
            <person name="Brown T."/>
            <person name="Cohen L."/>
        </authorList>
    </citation>
    <scope>NUCLEOTIDE SEQUENCE</scope>
    <source>
        <strain evidence="7">CCMP1756</strain>
    </source>
</reference>
<protein>
    <recommendedName>
        <fullName evidence="6">EF-hand domain-containing protein</fullName>
    </recommendedName>
</protein>
<feature type="repeat" description="ANK" evidence="4">
    <location>
        <begin position="437"/>
        <end position="469"/>
    </location>
</feature>
<dbReference type="PROSITE" id="PS50088">
    <property type="entry name" value="ANK_REPEAT"/>
    <property type="match status" value="2"/>
</dbReference>
<dbReference type="SUPFAM" id="SSF48403">
    <property type="entry name" value="Ankyrin repeat"/>
    <property type="match status" value="1"/>
</dbReference>
<evidence type="ECO:0000313" key="7">
    <source>
        <dbReference type="EMBL" id="CAE0685551.1"/>
    </source>
</evidence>
<dbReference type="PROSITE" id="PS00018">
    <property type="entry name" value="EF_HAND_1"/>
    <property type="match status" value="2"/>
</dbReference>
<feature type="domain" description="EF-hand" evidence="6">
    <location>
        <begin position="180"/>
        <end position="215"/>
    </location>
</feature>
<dbReference type="PROSITE" id="PS50297">
    <property type="entry name" value="ANK_REP_REGION"/>
    <property type="match status" value="2"/>
</dbReference>
<reference evidence="8" key="2">
    <citation type="submission" date="2021-11" db="EMBL/GenBank/DDBJ databases">
        <authorList>
            <consortium name="Genoscope - CEA"/>
            <person name="William W."/>
        </authorList>
    </citation>
    <scope>NUCLEOTIDE SEQUENCE</scope>
</reference>
<organism evidence="7">
    <name type="scientific">Pelagomonas calceolata</name>
    <dbReference type="NCBI Taxonomy" id="35677"/>
    <lineage>
        <taxon>Eukaryota</taxon>
        <taxon>Sar</taxon>
        <taxon>Stramenopiles</taxon>
        <taxon>Ochrophyta</taxon>
        <taxon>Pelagophyceae</taxon>
        <taxon>Pelagomonadales</taxon>
        <taxon>Pelagomonadaceae</taxon>
        <taxon>Pelagomonas</taxon>
    </lineage>
</organism>
<evidence type="ECO:0000256" key="4">
    <source>
        <dbReference type="PROSITE-ProRule" id="PRU00023"/>
    </source>
</evidence>
<feature type="repeat" description="ANK" evidence="4">
    <location>
        <begin position="404"/>
        <end position="436"/>
    </location>
</feature>
<dbReference type="EMBL" id="HBIW01001151">
    <property type="protein sequence ID" value="CAE0685551.1"/>
    <property type="molecule type" value="Transcribed_RNA"/>
</dbReference>
<evidence type="ECO:0000313" key="9">
    <source>
        <dbReference type="Proteomes" id="UP000789595"/>
    </source>
</evidence>
<dbReference type="EMBL" id="CAKKNE010000001">
    <property type="protein sequence ID" value="CAH0364164.1"/>
    <property type="molecule type" value="Genomic_DNA"/>
</dbReference>
<feature type="compositionally biased region" description="Basic and acidic residues" evidence="5">
    <location>
        <begin position="510"/>
        <end position="537"/>
    </location>
</feature>
<keyword evidence="1" id="KW-0677">Repeat</keyword>
<dbReference type="InterPro" id="IPR036770">
    <property type="entry name" value="Ankyrin_rpt-contain_sf"/>
</dbReference>
<proteinExistence type="predicted"/>
<dbReference type="SMART" id="SM00248">
    <property type="entry name" value="ANK"/>
    <property type="match status" value="5"/>
</dbReference>
<evidence type="ECO:0000256" key="1">
    <source>
        <dbReference type="ARBA" id="ARBA00022737"/>
    </source>
</evidence>
<name>A0A7S4E2A0_9STRA</name>
<dbReference type="SUPFAM" id="SSF47473">
    <property type="entry name" value="EF-hand"/>
    <property type="match status" value="1"/>
</dbReference>
<dbReference type="PANTHER" id="PTHR24171">
    <property type="entry name" value="ANKYRIN REPEAT DOMAIN-CONTAINING PROTEIN 39-RELATED"/>
    <property type="match status" value="1"/>
</dbReference>
<dbReference type="OrthoDB" id="194358at2759"/>
<gene>
    <name evidence="7" type="ORF">PCAL00307_LOCUS985</name>
    <name evidence="8" type="ORF">PECAL_1P05160</name>
</gene>
<keyword evidence="9" id="KW-1185">Reference proteome</keyword>
<dbReference type="InterPro" id="IPR002110">
    <property type="entry name" value="Ankyrin_rpt"/>
</dbReference>
<evidence type="ECO:0000256" key="3">
    <source>
        <dbReference type="ARBA" id="ARBA00023043"/>
    </source>
</evidence>
<dbReference type="SMART" id="SM00054">
    <property type="entry name" value="EFh"/>
    <property type="match status" value="2"/>
</dbReference>
<evidence type="ECO:0000259" key="6">
    <source>
        <dbReference type="PROSITE" id="PS50222"/>
    </source>
</evidence>
<accession>A0A7S4E2A0</accession>
<feature type="domain" description="EF-hand" evidence="6">
    <location>
        <begin position="143"/>
        <end position="178"/>
    </location>
</feature>
<dbReference type="Proteomes" id="UP000789595">
    <property type="component" value="Unassembled WGS sequence"/>
</dbReference>
<dbReference type="GO" id="GO:0085020">
    <property type="term" value="P:protein K6-linked ubiquitination"/>
    <property type="evidence" value="ECO:0007669"/>
    <property type="project" value="TreeGrafter"/>
</dbReference>
<dbReference type="InterPro" id="IPR011992">
    <property type="entry name" value="EF-hand-dom_pair"/>
</dbReference>
<dbReference type="GO" id="GO:0004842">
    <property type="term" value="F:ubiquitin-protein transferase activity"/>
    <property type="evidence" value="ECO:0007669"/>
    <property type="project" value="TreeGrafter"/>
</dbReference>